<evidence type="ECO:0000313" key="3">
    <source>
        <dbReference type="Proteomes" id="UP000002588"/>
    </source>
</evidence>
<accession>A1K6H7</accession>
<dbReference type="STRING" id="62928.azo1815"/>
<dbReference type="EMBL" id="AM406670">
    <property type="protein sequence ID" value="CAL94432.1"/>
    <property type="molecule type" value="Genomic_DNA"/>
</dbReference>
<keyword evidence="1" id="KW-0472">Membrane</keyword>
<reference evidence="2 3" key="1">
    <citation type="journal article" date="2006" name="Nat. Biotechnol.">
        <title>Complete genome of the mutualistic, N2-fixing grass endophyte Azoarcus sp. strain BH72.</title>
        <authorList>
            <person name="Krause A."/>
            <person name="Ramakumar A."/>
            <person name="Bartels D."/>
            <person name="Battistoni F."/>
            <person name="Bekel T."/>
            <person name="Boch J."/>
            <person name="Boehm M."/>
            <person name="Friedrich F."/>
            <person name="Hurek T."/>
            <person name="Krause L."/>
            <person name="Linke B."/>
            <person name="McHardy A.C."/>
            <person name="Sarkar A."/>
            <person name="Schneiker S."/>
            <person name="Syed A.A."/>
            <person name="Thauer R."/>
            <person name="Vorhoelter F.-J."/>
            <person name="Weidner S."/>
            <person name="Puehler A."/>
            <person name="Reinhold-Hurek B."/>
            <person name="Kaiser O."/>
            <person name="Goesmann A."/>
        </authorList>
    </citation>
    <scope>NUCLEOTIDE SEQUENCE [LARGE SCALE GENOMIC DNA]</scope>
    <source>
        <strain evidence="2 3">BH72</strain>
    </source>
</reference>
<dbReference type="HOGENOM" id="CLU_2010558_0_0_4"/>
<evidence type="ECO:0000313" key="2">
    <source>
        <dbReference type="EMBL" id="CAL94432.1"/>
    </source>
</evidence>
<dbReference type="Pfam" id="PF07332">
    <property type="entry name" value="Phage_holin_3_6"/>
    <property type="match status" value="1"/>
</dbReference>
<dbReference type="KEGG" id="azo:azo1815"/>
<protein>
    <submittedName>
        <fullName evidence="2">Hypothetical membrane protein</fullName>
    </submittedName>
</protein>
<organism evidence="2 3">
    <name type="scientific">Azoarcus sp. (strain BH72)</name>
    <dbReference type="NCBI Taxonomy" id="418699"/>
    <lineage>
        <taxon>Bacteria</taxon>
        <taxon>Pseudomonadati</taxon>
        <taxon>Pseudomonadota</taxon>
        <taxon>Betaproteobacteria</taxon>
        <taxon>Rhodocyclales</taxon>
        <taxon>Zoogloeaceae</taxon>
        <taxon>Azoarcus</taxon>
    </lineage>
</organism>
<dbReference type="InterPro" id="IPR009937">
    <property type="entry name" value="Phage_holin_3_6"/>
</dbReference>
<feature type="transmembrane region" description="Helical" evidence="1">
    <location>
        <begin position="45"/>
        <end position="72"/>
    </location>
</feature>
<dbReference type="RefSeq" id="WP_011765548.1">
    <property type="nucleotide sequence ID" value="NC_008702.1"/>
</dbReference>
<keyword evidence="1" id="KW-0812">Transmembrane</keyword>
<feature type="transmembrane region" description="Helical" evidence="1">
    <location>
        <begin position="78"/>
        <end position="100"/>
    </location>
</feature>
<sequence>MAAIQGEPGAERLSGLVARARRLAADFALLAVLDARCSARRAIEIVGVVIVTSVLLVTAWLALVVSVTVWLLGAGTSWPGVLAIAALLNVVAAGAAAVWLKRRLHDLPFAATLRQLRGEPPVGGEAP</sequence>
<proteinExistence type="predicted"/>
<keyword evidence="3" id="KW-1185">Reference proteome</keyword>
<dbReference type="KEGG" id="aoa:dqs_1964"/>
<dbReference type="AlphaFoldDB" id="A1K6H7"/>
<name>A1K6H7_AZOSB</name>
<gene>
    <name evidence="2" type="ordered locus">azo1815</name>
</gene>
<evidence type="ECO:0000256" key="1">
    <source>
        <dbReference type="SAM" id="Phobius"/>
    </source>
</evidence>
<keyword evidence="1" id="KW-1133">Transmembrane helix</keyword>
<dbReference type="Proteomes" id="UP000002588">
    <property type="component" value="Chromosome"/>
</dbReference>